<dbReference type="EMBL" id="CP000910">
    <property type="protein sequence ID" value="ABY23643.1"/>
    <property type="molecule type" value="Genomic_DNA"/>
</dbReference>
<dbReference type="AlphaFoldDB" id="A9WQR4"/>
<evidence type="ECO:0000256" key="2">
    <source>
        <dbReference type="ARBA" id="ARBA00023163"/>
    </source>
</evidence>
<gene>
    <name evidence="4" type="ordered locus">RSal33209_1910</name>
</gene>
<protein>
    <submittedName>
        <fullName evidence="4">TetR-family transcriptional regulator</fullName>
    </submittedName>
</protein>
<dbReference type="RefSeq" id="WP_012245314.1">
    <property type="nucleotide sequence ID" value="NC_010168.1"/>
</dbReference>
<evidence type="ECO:0000313" key="4">
    <source>
        <dbReference type="EMBL" id="ABY23643.1"/>
    </source>
</evidence>
<dbReference type="KEGG" id="rsa:RSal33209_1910"/>
<dbReference type="Gene3D" id="1.10.357.10">
    <property type="entry name" value="Tetracycline Repressor, domain 2"/>
    <property type="match status" value="1"/>
</dbReference>
<sequence length="120" mass="13676">MSGCTSSKLCLTSFSKYRKRVAAIYFVRLPRRPPLALASSDGLWNGRGSLMTNVIARAMDRGEIGPGSVDERVLRLPIDLFRYEVLWTMHAVPEQTIEEILDLVFLPLVTRQEDQILRVR</sequence>
<organism evidence="4 5">
    <name type="scientific">Renibacterium salmoninarum (strain ATCC 33209 / DSM 20767 / JCM 11484 / NBRC 15589 / NCIMB 2235)</name>
    <dbReference type="NCBI Taxonomy" id="288705"/>
    <lineage>
        <taxon>Bacteria</taxon>
        <taxon>Bacillati</taxon>
        <taxon>Actinomycetota</taxon>
        <taxon>Actinomycetes</taxon>
        <taxon>Micrococcales</taxon>
        <taxon>Micrococcaceae</taxon>
        <taxon>Renibacterium</taxon>
    </lineage>
</organism>
<evidence type="ECO:0000256" key="1">
    <source>
        <dbReference type="ARBA" id="ARBA00023015"/>
    </source>
</evidence>
<dbReference type="STRING" id="288705.RSal33209_1910"/>
<feature type="domain" description="Tetracyclin repressor-like C-terminal" evidence="3">
    <location>
        <begin position="21"/>
        <end position="104"/>
    </location>
</feature>
<dbReference type="InterPro" id="IPR011075">
    <property type="entry name" value="TetR_C"/>
</dbReference>
<dbReference type="SUPFAM" id="SSF48498">
    <property type="entry name" value="Tetracyclin repressor-like, C-terminal domain"/>
    <property type="match status" value="1"/>
</dbReference>
<evidence type="ECO:0000313" key="5">
    <source>
        <dbReference type="Proteomes" id="UP000002007"/>
    </source>
</evidence>
<keyword evidence="1" id="KW-0805">Transcription regulation</keyword>
<evidence type="ECO:0000259" key="3">
    <source>
        <dbReference type="Pfam" id="PF16859"/>
    </source>
</evidence>
<name>A9WQR4_RENSM</name>
<keyword evidence="5" id="KW-1185">Reference proteome</keyword>
<reference evidence="5" key="1">
    <citation type="journal article" date="2008" name="J. Bacteriol.">
        <title>Genome sequence of the fish pathogen Renibacterium salmoninarum suggests reductive evolution away from an environmental Arthrobacter ancestor.</title>
        <authorList>
            <person name="Wiens G.D."/>
            <person name="Rockey D.D."/>
            <person name="Wu Z."/>
            <person name="Chang J."/>
            <person name="Levy R."/>
            <person name="Crane S."/>
            <person name="Chen D.S."/>
            <person name="Capri G.R."/>
            <person name="Burnett J.R."/>
            <person name="Sudheesh P.S."/>
            <person name="Schipma M.J."/>
            <person name="Burd H."/>
            <person name="Bhattacharyya A."/>
            <person name="Rhodes L.D."/>
            <person name="Kaul R."/>
            <person name="Strom M.S."/>
        </authorList>
    </citation>
    <scope>NUCLEOTIDE SEQUENCE [LARGE SCALE GENOMIC DNA]</scope>
    <source>
        <strain evidence="5">ATCC 33209 / DSM 20767 / JCM 11484 / NBRC 15589 / NCIMB 2235</strain>
    </source>
</reference>
<dbReference type="eggNOG" id="COG1309">
    <property type="taxonomic scope" value="Bacteria"/>
</dbReference>
<dbReference type="HOGENOM" id="CLU_2047791_0_0_11"/>
<dbReference type="Pfam" id="PF16859">
    <property type="entry name" value="TetR_C_11"/>
    <property type="match status" value="1"/>
</dbReference>
<dbReference type="Proteomes" id="UP000002007">
    <property type="component" value="Chromosome"/>
</dbReference>
<dbReference type="InterPro" id="IPR036271">
    <property type="entry name" value="Tet_transcr_reg_TetR-rel_C_sf"/>
</dbReference>
<keyword evidence="2" id="KW-0804">Transcription</keyword>
<proteinExistence type="predicted"/>
<accession>A9WQR4</accession>